<dbReference type="PRINTS" id="PR00922">
    <property type="entry name" value="DADACBPTASE3"/>
</dbReference>
<evidence type="ECO:0000256" key="2">
    <source>
        <dbReference type="ARBA" id="ARBA00022801"/>
    </source>
</evidence>
<name>A0A931ND49_9BURK</name>
<dbReference type="GO" id="GO:0000270">
    <property type="term" value="P:peptidoglycan metabolic process"/>
    <property type="evidence" value="ECO:0007669"/>
    <property type="project" value="TreeGrafter"/>
</dbReference>
<evidence type="ECO:0000313" key="4">
    <source>
        <dbReference type="EMBL" id="MBH9552229.1"/>
    </source>
</evidence>
<dbReference type="AlphaFoldDB" id="A0A931ND49"/>
<dbReference type="RefSeq" id="WP_198099855.1">
    <property type="nucleotide sequence ID" value="NZ_JAEDAL010000002.1"/>
</dbReference>
<feature type="signal peptide" evidence="3">
    <location>
        <begin position="1"/>
        <end position="22"/>
    </location>
</feature>
<dbReference type="PANTHER" id="PTHR30023:SF0">
    <property type="entry name" value="PENICILLIN-SENSITIVE CARBOXYPEPTIDASE A"/>
    <property type="match status" value="1"/>
</dbReference>
<evidence type="ECO:0000313" key="5">
    <source>
        <dbReference type="Proteomes" id="UP000620139"/>
    </source>
</evidence>
<accession>A0A931ND49</accession>
<dbReference type="GO" id="GO:0006508">
    <property type="term" value="P:proteolysis"/>
    <property type="evidence" value="ECO:0007669"/>
    <property type="project" value="InterPro"/>
</dbReference>
<evidence type="ECO:0000256" key="1">
    <source>
        <dbReference type="ARBA" id="ARBA00006096"/>
    </source>
</evidence>
<keyword evidence="4" id="KW-0645">Protease</keyword>
<feature type="chain" id="PRO_5038003266" evidence="3">
    <location>
        <begin position="23"/>
        <end position="484"/>
    </location>
</feature>
<evidence type="ECO:0000256" key="3">
    <source>
        <dbReference type="SAM" id="SignalP"/>
    </source>
</evidence>
<dbReference type="GO" id="GO:0009002">
    <property type="term" value="F:serine-type D-Ala-D-Ala carboxypeptidase activity"/>
    <property type="evidence" value="ECO:0007669"/>
    <property type="project" value="UniProtKB-EC"/>
</dbReference>
<dbReference type="NCBIfam" id="TIGR00666">
    <property type="entry name" value="PBP4"/>
    <property type="match status" value="1"/>
</dbReference>
<dbReference type="Gene3D" id="3.50.80.20">
    <property type="entry name" value="D-Ala-D-Ala carboxypeptidase C, peptidase S13"/>
    <property type="match status" value="1"/>
</dbReference>
<dbReference type="EMBL" id="JAEDAL010000002">
    <property type="protein sequence ID" value="MBH9552229.1"/>
    <property type="molecule type" value="Genomic_DNA"/>
</dbReference>
<dbReference type="PANTHER" id="PTHR30023">
    <property type="entry name" value="D-ALANYL-D-ALANINE CARBOXYPEPTIDASE"/>
    <property type="match status" value="1"/>
</dbReference>
<reference evidence="4" key="1">
    <citation type="submission" date="2020-12" db="EMBL/GenBank/DDBJ databases">
        <title>The genome sequence of Inhella sp. 4Y17.</title>
        <authorList>
            <person name="Liu Y."/>
        </authorList>
    </citation>
    <scope>NUCLEOTIDE SEQUENCE</scope>
    <source>
        <strain evidence="4">4Y10</strain>
    </source>
</reference>
<comment type="similarity">
    <text evidence="1">Belongs to the peptidase S13 family.</text>
</comment>
<protein>
    <submittedName>
        <fullName evidence="4">D-alanyl-D-alanine carboxypeptidase/D-alanyl-D-alanine-endopeptidase</fullName>
        <ecNumber evidence="4">3.4.16.4</ecNumber>
    </submittedName>
</protein>
<keyword evidence="2 4" id="KW-0378">Hydrolase</keyword>
<keyword evidence="5" id="KW-1185">Reference proteome</keyword>
<dbReference type="SUPFAM" id="SSF56601">
    <property type="entry name" value="beta-lactamase/transpeptidase-like"/>
    <property type="match status" value="1"/>
</dbReference>
<sequence>MRAAFLLLALAGSLTLSPPAGAADRAALPAAVRQALKEAQLPPEALSVWIAPADGGRVRWAWNETVARNPASLTKLATTFAALEQLGPAWRWKTPVWLNGKLDAATGVLQGDVLIQGRGDPSLNLERLWLLVRRLQALGVREIQGDVLLDSSAFAPDPQSPADFDGEPWRAGNVRPDALLFNLKAHSLTLRPDPAAGVVRGTWDTPAWPAPEPAPLRAGPCTDARGALKANWVHRIHGVDEAPGPLRFTGAYPASCGEQVWPLADPEPAQANARLFDALWRQSGGKLTGWVRNAAAGAELTARAPALEHASPPLGEVVRDINKFSNNLMAEQLWLTLALQSGAATPISAQQAREHLHTWLRQRLEWDAPGWQLENGSGLARGSRLSAQQIGQLLQAAWASPVMPEFVASLPLAGEDGTLRRNPERFGPVRARAHLKTGSLRDVVAVAGYMHGKNGQRWVVVALIQHDRAQSGRGVLDAVLRGLG</sequence>
<dbReference type="Gene3D" id="3.40.710.10">
    <property type="entry name" value="DD-peptidase/beta-lactamase superfamily"/>
    <property type="match status" value="1"/>
</dbReference>
<dbReference type="InterPro" id="IPR000667">
    <property type="entry name" value="Peptidase_S13"/>
</dbReference>
<organism evidence="4 5">
    <name type="scientific">Inhella gelatinilytica</name>
    <dbReference type="NCBI Taxonomy" id="2795030"/>
    <lineage>
        <taxon>Bacteria</taxon>
        <taxon>Pseudomonadati</taxon>
        <taxon>Pseudomonadota</taxon>
        <taxon>Betaproteobacteria</taxon>
        <taxon>Burkholderiales</taxon>
        <taxon>Sphaerotilaceae</taxon>
        <taxon>Inhella</taxon>
    </lineage>
</organism>
<gene>
    <name evidence="4" type="primary">dacB</name>
    <name evidence="4" type="ORF">I7X43_05120</name>
</gene>
<comment type="caution">
    <text evidence="4">The sequence shown here is derived from an EMBL/GenBank/DDBJ whole genome shotgun (WGS) entry which is preliminary data.</text>
</comment>
<proteinExistence type="inferred from homology"/>
<keyword evidence="3" id="KW-0732">Signal</keyword>
<keyword evidence="4" id="KW-0121">Carboxypeptidase</keyword>
<dbReference type="Pfam" id="PF02113">
    <property type="entry name" value="Peptidase_S13"/>
    <property type="match status" value="1"/>
</dbReference>
<dbReference type="InterPro" id="IPR012338">
    <property type="entry name" value="Beta-lactam/transpept-like"/>
</dbReference>
<dbReference type="EC" id="3.4.16.4" evidence="4"/>
<dbReference type="Proteomes" id="UP000620139">
    <property type="component" value="Unassembled WGS sequence"/>
</dbReference>